<dbReference type="PANTHER" id="PTHR35339:SF4">
    <property type="entry name" value="LINALOOL DEHYDRATASE_ISOMERASE DOMAIN-CONTAINING PROTEIN"/>
    <property type="match status" value="1"/>
</dbReference>
<organism evidence="3 4">
    <name type="scientific">Streptomyces macrosporus</name>
    <dbReference type="NCBI Taxonomy" id="44032"/>
    <lineage>
        <taxon>Bacteria</taxon>
        <taxon>Bacillati</taxon>
        <taxon>Actinomycetota</taxon>
        <taxon>Actinomycetes</taxon>
        <taxon>Kitasatosporales</taxon>
        <taxon>Streptomycetaceae</taxon>
        <taxon>Streptomyces</taxon>
    </lineage>
</organism>
<protein>
    <submittedName>
        <fullName evidence="3">DUF2264 domain-containing protein</fullName>
    </submittedName>
</protein>
<dbReference type="EMBL" id="BAAASZ010000024">
    <property type="protein sequence ID" value="GAA2447605.1"/>
    <property type="molecule type" value="Genomic_DNA"/>
</dbReference>
<dbReference type="InterPro" id="IPR049349">
    <property type="entry name" value="DUF2264_N"/>
</dbReference>
<dbReference type="Pfam" id="PF10022">
    <property type="entry name" value="DUF2264"/>
    <property type="match status" value="1"/>
</dbReference>
<keyword evidence="4" id="KW-1185">Reference proteome</keyword>
<feature type="region of interest" description="Disordered" evidence="1">
    <location>
        <begin position="1"/>
        <end position="32"/>
    </location>
</feature>
<dbReference type="InterPro" id="IPR016624">
    <property type="entry name" value="UCP014753"/>
</dbReference>
<feature type="compositionally biased region" description="Basic and acidic residues" evidence="1">
    <location>
        <begin position="699"/>
        <end position="721"/>
    </location>
</feature>
<feature type="domain" description="DUF2264" evidence="2">
    <location>
        <begin position="40"/>
        <end position="390"/>
    </location>
</feature>
<proteinExistence type="predicted"/>
<name>A0ABP5XDX4_9ACTN</name>
<dbReference type="Proteomes" id="UP001501638">
    <property type="component" value="Unassembled WGS sequence"/>
</dbReference>
<evidence type="ECO:0000313" key="4">
    <source>
        <dbReference type="Proteomes" id="UP001501638"/>
    </source>
</evidence>
<dbReference type="PANTHER" id="PTHR35339">
    <property type="entry name" value="LINALOOL DEHYDRATASE_ISOMERASE DOMAIN-CONTAINING PROTEIN"/>
    <property type="match status" value="1"/>
</dbReference>
<gene>
    <name evidence="3" type="ORF">GCM10010405_33790</name>
</gene>
<evidence type="ECO:0000259" key="2">
    <source>
        <dbReference type="Pfam" id="PF10022"/>
    </source>
</evidence>
<feature type="compositionally biased region" description="Low complexity" evidence="1">
    <location>
        <begin position="1"/>
        <end position="20"/>
    </location>
</feature>
<accession>A0ABP5XDX4</accession>
<reference evidence="4" key="1">
    <citation type="journal article" date="2019" name="Int. J. Syst. Evol. Microbiol.">
        <title>The Global Catalogue of Microorganisms (GCM) 10K type strain sequencing project: providing services to taxonomists for standard genome sequencing and annotation.</title>
        <authorList>
            <consortium name="The Broad Institute Genomics Platform"/>
            <consortium name="The Broad Institute Genome Sequencing Center for Infectious Disease"/>
            <person name="Wu L."/>
            <person name="Ma J."/>
        </authorList>
    </citation>
    <scope>NUCLEOTIDE SEQUENCE [LARGE SCALE GENOMIC DNA]</scope>
    <source>
        <strain evidence="4">JCM 6305</strain>
    </source>
</reference>
<evidence type="ECO:0000313" key="3">
    <source>
        <dbReference type="EMBL" id="GAA2447605.1"/>
    </source>
</evidence>
<feature type="region of interest" description="Disordered" evidence="1">
    <location>
        <begin position="651"/>
        <end position="745"/>
    </location>
</feature>
<dbReference type="RefSeq" id="WP_344323688.1">
    <property type="nucleotide sequence ID" value="NZ_BAAASZ010000024.1"/>
</dbReference>
<sequence length="745" mass="78338">MTPDTAANTTAGTAANTAAGPSGGAMPREDRALSPYTGWTRHHWTALADRLLAALEPHRSPAGARIDLPGPHSVSGPDSDGLEGFARSFLLAGFRVAGEGGADPGGLLGRYADGLAAGTDPASPEAWPRPDEVPQAKVEAASIALVLQLTRPWLWDRLDDRVRERTVEWLATVVGQPYPPINWVWFRVVVESFLREVGGPWSADDVEADLAVHASLRRADGWLSDHAEERAYDHYTGWALHLYPLLWTHLFDVTGTLCPPALRETWAADLRRYLADAVRLVGADGSPLLQGRSLIYRFAAAAPLWVGALTGATDLSPGLTRRAASGIVRHFVDRGAPDADGLLTLGRYHAWPAMRQHYSGPGSPYWAAKGMLGLALPADHPVWTAGEEPLPVEEGDQARVVAAPGWLLSARRSDGIAVVVNHGTDHARPGTTAADSPLYARLAYSTATLPPQTGATPADPVDNTVTVVDERGRATHRSGFTTLYARELPGGVLAAASAGPVRWVDVDDGTPDHGSGRTGPVTPGPHLTVASVVRDGTEIRLVRVDASGTATAAERGDARHTVRMGGWPVSCADEPRTDTASGAHGPEARAVGGGLCSRLRALRGPDRAGVAVECGVSPLGAWTATPWLATSGSLPLGEVLAAQVVLAREAAPDLGPPPTLSVHPDGRGGHRAGLVWSDGLTTEIELPPALPPHTADTTGDPREARDASGDGLPARRDDRPSGRQSAGVAFVSGQVRVPESENVTE</sequence>
<evidence type="ECO:0000256" key="1">
    <source>
        <dbReference type="SAM" id="MobiDB-lite"/>
    </source>
</evidence>
<comment type="caution">
    <text evidence="3">The sequence shown here is derived from an EMBL/GenBank/DDBJ whole genome shotgun (WGS) entry which is preliminary data.</text>
</comment>